<dbReference type="Pfam" id="PF11951">
    <property type="entry name" value="Fungal_trans_2"/>
    <property type="match status" value="1"/>
</dbReference>
<keyword evidence="3" id="KW-1185">Reference proteome</keyword>
<dbReference type="EMBL" id="KZ613817">
    <property type="protein sequence ID" value="PMD58608.1"/>
    <property type="molecule type" value="Genomic_DNA"/>
</dbReference>
<dbReference type="GeneID" id="36583100"/>
<dbReference type="InterPro" id="IPR022698">
    <property type="entry name" value="OrsD"/>
</dbReference>
<evidence type="ECO:0000256" key="1">
    <source>
        <dbReference type="SAM" id="MobiDB-lite"/>
    </source>
</evidence>
<dbReference type="InterPro" id="IPR053157">
    <property type="entry name" value="Sterol_Uptake_Regulator"/>
</dbReference>
<protein>
    <recommendedName>
        <fullName evidence="4">C2H2-type domain-containing protein</fullName>
    </recommendedName>
</protein>
<organism evidence="2 3">
    <name type="scientific">Hyaloscypha bicolor E</name>
    <dbReference type="NCBI Taxonomy" id="1095630"/>
    <lineage>
        <taxon>Eukaryota</taxon>
        <taxon>Fungi</taxon>
        <taxon>Dikarya</taxon>
        <taxon>Ascomycota</taxon>
        <taxon>Pezizomycotina</taxon>
        <taxon>Leotiomycetes</taxon>
        <taxon>Helotiales</taxon>
        <taxon>Hyaloscyphaceae</taxon>
        <taxon>Hyaloscypha</taxon>
        <taxon>Hyaloscypha bicolor</taxon>
    </lineage>
</organism>
<feature type="compositionally biased region" description="Polar residues" evidence="1">
    <location>
        <begin position="147"/>
        <end position="176"/>
    </location>
</feature>
<sequence>MPAATSPPSPSELLHYLPAQRVLICKECRYAIQPSAVSRHLKDLHHIYRSDRQELVEYAKGLQLVDTAHVVLPPPHEAPVPFLPTENGLACAREGCTHLCITTKRMKSHWATAHKDVVGSGFSQWRPVTLQTFFRGNQLRYFVVSAQSTPESPSPQNSDTQSEPDSRMSETTSPSDCSEPWSLASETPCPSDWSADDVALFRHFTKFTFYDLGCGPRSRKTWQGPIPEMAFRHDFLKHGILACAALHLAQLNPPERRRYEMIAACHQARGLPQFRALVGAPTDETCNAILAFSHLLIVHCFAAEEQDETLLLVREGEESGLPDWLKVIRSSCTMFSHLWHVMKNGLMKPFIEETMQDEPLPIIPENPEHAARLKQLLTLPIYGKNPPLLEILEHQMTAYTSSLIILARGFGAAQAATDKGAFTMWTAVQIWPARIPLEFLDLLRAREPAALVLLAHYCILLGPLEESWYMGGFRKRLLERIYWQLDEEWRRWLDWPFAECGLTPPGRMEDVQCDPMTASG</sequence>
<dbReference type="InParanoid" id="A0A2J6T6H0"/>
<evidence type="ECO:0000313" key="3">
    <source>
        <dbReference type="Proteomes" id="UP000235371"/>
    </source>
</evidence>
<dbReference type="Proteomes" id="UP000235371">
    <property type="component" value="Unassembled WGS sequence"/>
</dbReference>
<dbReference type="GO" id="GO:0001228">
    <property type="term" value="F:DNA-binding transcription activator activity, RNA polymerase II-specific"/>
    <property type="evidence" value="ECO:0007669"/>
    <property type="project" value="TreeGrafter"/>
</dbReference>
<dbReference type="PANTHER" id="PTHR47784:SF5">
    <property type="entry name" value="STEROL UPTAKE CONTROL PROTEIN 2"/>
    <property type="match status" value="1"/>
</dbReference>
<name>A0A2J6T6H0_9HELO</name>
<evidence type="ECO:0008006" key="4">
    <source>
        <dbReference type="Google" id="ProtNLM"/>
    </source>
</evidence>
<dbReference type="AlphaFoldDB" id="A0A2J6T6H0"/>
<dbReference type="RefSeq" id="XP_024735512.1">
    <property type="nucleotide sequence ID" value="XM_024875020.1"/>
</dbReference>
<dbReference type="STRING" id="1095630.A0A2J6T6H0"/>
<gene>
    <name evidence="2" type="ORF">K444DRAFT_531749</name>
</gene>
<dbReference type="PANTHER" id="PTHR47784">
    <property type="entry name" value="STEROL UPTAKE CONTROL PROTEIN 2"/>
    <property type="match status" value="1"/>
</dbReference>
<dbReference type="OrthoDB" id="416217at2759"/>
<dbReference type="Pfam" id="PF12013">
    <property type="entry name" value="OrsD"/>
    <property type="match status" value="1"/>
</dbReference>
<accession>A0A2J6T6H0</accession>
<dbReference type="InterPro" id="IPR021858">
    <property type="entry name" value="Fun_TF"/>
</dbReference>
<reference evidence="2 3" key="1">
    <citation type="submission" date="2016-04" db="EMBL/GenBank/DDBJ databases">
        <title>A degradative enzymes factory behind the ericoid mycorrhizal symbiosis.</title>
        <authorList>
            <consortium name="DOE Joint Genome Institute"/>
            <person name="Martino E."/>
            <person name="Morin E."/>
            <person name="Grelet G."/>
            <person name="Kuo A."/>
            <person name="Kohler A."/>
            <person name="Daghino S."/>
            <person name="Barry K."/>
            <person name="Choi C."/>
            <person name="Cichocki N."/>
            <person name="Clum A."/>
            <person name="Copeland A."/>
            <person name="Hainaut M."/>
            <person name="Haridas S."/>
            <person name="Labutti K."/>
            <person name="Lindquist E."/>
            <person name="Lipzen A."/>
            <person name="Khouja H.-R."/>
            <person name="Murat C."/>
            <person name="Ohm R."/>
            <person name="Olson A."/>
            <person name="Spatafora J."/>
            <person name="Veneault-Fourrey C."/>
            <person name="Henrissat B."/>
            <person name="Grigoriev I."/>
            <person name="Martin F."/>
            <person name="Perotto S."/>
        </authorList>
    </citation>
    <scope>NUCLEOTIDE SEQUENCE [LARGE SCALE GENOMIC DNA]</scope>
    <source>
        <strain evidence="2 3">E</strain>
    </source>
</reference>
<evidence type="ECO:0000313" key="2">
    <source>
        <dbReference type="EMBL" id="PMD58608.1"/>
    </source>
</evidence>
<proteinExistence type="predicted"/>
<feature type="region of interest" description="Disordered" evidence="1">
    <location>
        <begin position="147"/>
        <end position="184"/>
    </location>
</feature>